<comment type="caution">
    <text evidence="1">The sequence shown here is derived from an EMBL/GenBank/DDBJ whole genome shotgun (WGS) entry which is preliminary data.</text>
</comment>
<evidence type="ECO:0000313" key="2">
    <source>
        <dbReference type="Proteomes" id="UP000326759"/>
    </source>
</evidence>
<dbReference type="EMBL" id="SEYY01022214">
    <property type="protein sequence ID" value="KAB7495706.1"/>
    <property type="molecule type" value="Genomic_DNA"/>
</dbReference>
<dbReference type="OrthoDB" id="6348024at2759"/>
<protein>
    <submittedName>
        <fullName evidence="1">Uncharacterized protein</fullName>
    </submittedName>
</protein>
<accession>A0A5N5SNW8</accession>
<organism evidence="1 2">
    <name type="scientific">Armadillidium nasatum</name>
    <dbReference type="NCBI Taxonomy" id="96803"/>
    <lineage>
        <taxon>Eukaryota</taxon>
        <taxon>Metazoa</taxon>
        <taxon>Ecdysozoa</taxon>
        <taxon>Arthropoda</taxon>
        <taxon>Crustacea</taxon>
        <taxon>Multicrustacea</taxon>
        <taxon>Malacostraca</taxon>
        <taxon>Eumalacostraca</taxon>
        <taxon>Peracarida</taxon>
        <taxon>Isopoda</taxon>
        <taxon>Oniscidea</taxon>
        <taxon>Crinocheta</taxon>
        <taxon>Armadillidiidae</taxon>
        <taxon>Armadillidium</taxon>
    </lineage>
</organism>
<sequence>MVSLFTVDDSIQIKKLLQNCSNCQNQVKSLVNSSEFDEFRLNTTICLLLGCPSINLLPEISDTEELISVIKSIPEINIDTFFLIIKGLKNNKYIRCIFPWLPSDIVAEFLCSFLNQSTNLTPLSLALCFEMFYCLMYSSQHDDISGDTVSKNIESYVKYLQNYEKAVCDQPTSNIYVLIKYLDCKTVEEPSTCSLGLKFKNLKMGSCKSDELLYKSYVQESIPLLSQILNKLSLCISSDIWISWYDLKAPSIAMFCDEKIDIDDEKTIENSIQTQIAHRVFRIMKMKNKFDNFDDILNLNANKELGNFLNQVAVDPDYDSDIELSTLELIDAIRQGSDNKRKKLMTLLLNREIFEFKESLSCLEEHMSFVTRSTALLFIKRFIKEAKDVNKPDEWKCIVIDLSKRVTNYDVVNILKEDLNNGHDDVMKTSLFSSEFTQISNQLSHQADTECFNSYLRLCLQSGVNVLKYSIDKVISLSGLSPVFASAFRIVNFICRSKGKNGICLTTNLLMEKFNEGLSLEMESELFAFILELLDKSGEDSLSSDLHESLDVSSSYQNLPVDVNEIFEHLVCSRLKMEKEDEANISLLNLLKVLKKIIQLYSDVILKPKVRLSCVASLIILHNNCCYLDSNNYNLCVKIRNSIEEIIYTLKQFIVRDIGSYEEEFALLKVCMGRYDLHCRSILLLSKFIGEKITQDSNAVVDHIFNCIWKKNQNEDEITIPSCSRVEWIWALYIKFADEKLQNEENKFFLFANLFVWWCKAQRAFDCSPEYPLPLCIVIYIEVKIQ</sequence>
<name>A0A5N5SNW8_9CRUS</name>
<proteinExistence type="predicted"/>
<dbReference type="AlphaFoldDB" id="A0A5N5SNW8"/>
<dbReference type="Proteomes" id="UP000326759">
    <property type="component" value="Unassembled WGS sequence"/>
</dbReference>
<evidence type="ECO:0000313" key="1">
    <source>
        <dbReference type="EMBL" id="KAB7495706.1"/>
    </source>
</evidence>
<keyword evidence="2" id="KW-1185">Reference proteome</keyword>
<reference evidence="1 2" key="1">
    <citation type="journal article" date="2019" name="PLoS Biol.">
        <title>Sex chromosomes control vertical transmission of feminizing Wolbachia symbionts in an isopod.</title>
        <authorList>
            <person name="Becking T."/>
            <person name="Chebbi M.A."/>
            <person name="Giraud I."/>
            <person name="Moumen B."/>
            <person name="Laverre T."/>
            <person name="Caubet Y."/>
            <person name="Peccoud J."/>
            <person name="Gilbert C."/>
            <person name="Cordaux R."/>
        </authorList>
    </citation>
    <scope>NUCLEOTIDE SEQUENCE [LARGE SCALE GENOMIC DNA]</scope>
    <source>
        <strain evidence="1">ANa2</strain>
        <tissue evidence="1">Whole body excluding digestive tract and cuticle</tissue>
    </source>
</reference>
<gene>
    <name evidence="1" type="ORF">Anas_06572</name>
</gene>